<organism evidence="6 7">
    <name type="scientific">candidate division WWE3 bacterium CG08_land_8_20_14_0_20_41_10</name>
    <dbReference type="NCBI Taxonomy" id="1975085"/>
    <lineage>
        <taxon>Bacteria</taxon>
        <taxon>Katanobacteria</taxon>
    </lineage>
</organism>
<dbReference type="AlphaFoldDB" id="A0A2H0XBM7"/>
<protein>
    <recommendedName>
        <fullName evidence="8">Mutator family transposase</fullName>
    </recommendedName>
</protein>
<dbReference type="Proteomes" id="UP000231252">
    <property type="component" value="Unassembled WGS sequence"/>
</dbReference>
<evidence type="ECO:0000256" key="3">
    <source>
        <dbReference type="ARBA" id="ARBA00022578"/>
    </source>
</evidence>
<name>A0A2H0XBM7_UNCKA</name>
<accession>A0A2H0XBM7</accession>
<comment type="caution">
    <text evidence="6">The sequence shown here is derived from an EMBL/GenBank/DDBJ whole genome shotgun (WGS) entry which is preliminary data.</text>
</comment>
<dbReference type="GO" id="GO:0006313">
    <property type="term" value="P:DNA transposition"/>
    <property type="evidence" value="ECO:0007669"/>
    <property type="project" value="InterPro"/>
</dbReference>
<comment type="function">
    <text evidence="1">Required for the transposition of the insertion element.</text>
</comment>
<keyword evidence="3" id="KW-0815">Transposition</keyword>
<proteinExistence type="inferred from homology"/>
<evidence type="ECO:0000256" key="4">
    <source>
        <dbReference type="ARBA" id="ARBA00023125"/>
    </source>
</evidence>
<keyword evidence="5" id="KW-0233">DNA recombination</keyword>
<keyword evidence="4" id="KW-0238">DNA-binding</keyword>
<evidence type="ECO:0000256" key="1">
    <source>
        <dbReference type="ARBA" id="ARBA00002190"/>
    </source>
</evidence>
<sequence length="69" mass="8095">MYTTNSVESYHRVLRKYTKTKSVFPSELSALKTLYLASEGILRRWDKQVANWNIILSQLCIKFEGRIAQ</sequence>
<dbReference type="EMBL" id="PEYU01000058">
    <property type="protein sequence ID" value="PIS22312.1"/>
    <property type="molecule type" value="Genomic_DNA"/>
</dbReference>
<gene>
    <name evidence="6" type="ORF">COT50_02505</name>
</gene>
<dbReference type="GO" id="GO:0004803">
    <property type="term" value="F:transposase activity"/>
    <property type="evidence" value="ECO:0007669"/>
    <property type="project" value="InterPro"/>
</dbReference>
<dbReference type="PANTHER" id="PTHR33217">
    <property type="entry name" value="TRANSPOSASE FOR INSERTION SEQUENCE ELEMENT IS1081"/>
    <property type="match status" value="1"/>
</dbReference>
<evidence type="ECO:0000313" key="6">
    <source>
        <dbReference type="EMBL" id="PIS22312.1"/>
    </source>
</evidence>
<dbReference type="GO" id="GO:0003677">
    <property type="term" value="F:DNA binding"/>
    <property type="evidence" value="ECO:0007669"/>
    <property type="project" value="UniProtKB-KW"/>
</dbReference>
<dbReference type="PANTHER" id="PTHR33217:SF8">
    <property type="entry name" value="MUTATOR FAMILY TRANSPOSASE"/>
    <property type="match status" value="1"/>
</dbReference>
<evidence type="ECO:0000256" key="2">
    <source>
        <dbReference type="ARBA" id="ARBA00010961"/>
    </source>
</evidence>
<evidence type="ECO:0008006" key="8">
    <source>
        <dbReference type="Google" id="ProtNLM"/>
    </source>
</evidence>
<evidence type="ECO:0000313" key="7">
    <source>
        <dbReference type="Proteomes" id="UP000231252"/>
    </source>
</evidence>
<evidence type="ECO:0000256" key="5">
    <source>
        <dbReference type="ARBA" id="ARBA00023172"/>
    </source>
</evidence>
<dbReference type="InterPro" id="IPR001207">
    <property type="entry name" value="Transposase_mutator"/>
</dbReference>
<comment type="similarity">
    <text evidence="2">Belongs to the transposase mutator family.</text>
</comment>
<reference evidence="7" key="1">
    <citation type="submission" date="2017-09" db="EMBL/GenBank/DDBJ databases">
        <title>Depth-based differentiation of microbial function through sediment-hosted aquifers and enrichment of novel symbionts in the deep terrestrial subsurface.</title>
        <authorList>
            <person name="Probst A.J."/>
            <person name="Ladd B."/>
            <person name="Jarett J.K."/>
            <person name="Geller-Mcgrath D.E."/>
            <person name="Sieber C.M.K."/>
            <person name="Emerson J.B."/>
            <person name="Anantharaman K."/>
            <person name="Thomas B.C."/>
            <person name="Malmstrom R."/>
            <person name="Stieglmeier M."/>
            <person name="Klingl A."/>
            <person name="Woyke T."/>
            <person name="Ryan C.M."/>
            <person name="Banfield J.F."/>
        </authorList>
    </citation>
    <scope>NUCLEOTIDE SEQUENCE [LARGE SCALE GENOMIC DNA]</scope>
</reference>